<evidence type="ECO:0000313" key="2">
    <source>
        <dbReference type="EMBL" id="ROV90390.1"/>
    </source>
</evidence>
<feature type="compositionally biased region" description="Polar residues" evidence="1">
    <location>
        <begin position="1"/>
        <end position="10"/>
    </location>
</feature>
<name>A0A423VH90_9PEZI</name>
<dbReference type="EMBL" id="LKEB01000098">
    <property type="protein sequence ID" value="ROV90390.1"/>
    <property type="molecule type" value="Genomic_DNA"/>
</dbReference>
<organism evidence="2 3">
    <name type="scientific">Cytospora leucostoma</name>
    <dbReference type="NCBI Taxonomy" id="1230097"/>
    <lineage>
        <taxon>Eukaryota</taxon>
        <taxon>Fungi</taxon>
        <taxon>Dikarya</taxon>
        <taxon>Ascomycota</taxon>
        <taxon>Pezizomycotina</taxon>
        <taxon>Sordariomycetes</taxon>
        <taxon>Sordariomycetidae</taxon>
        <taxon>Diaporthales</taxon>
        <taxon>Cytosporaceae</taxon>
        <taxon>Cytospora</taxon>
    </lineage>
</organism>
<dbReference type="InParanoid" id="A0A423VH90"/>
<proteinExistence type="predicted"/>
<gene>
    <name evidence="2" type="ORF">VPNG_10036</name>
</gene>
<sequence>MSRTISSPSHRGTHHQRKSDSQYELTVLMGIADNEGWSDEKFTEALKRLAAEKKSISSVSQTSTVEVVAEPLQPCDGANTHMNWTPWYLCGSMDELVRTEKRQETARINRQADRDGWSDDKTLAALRLRNCVHYELRGKRMQTQPITSEF</sequence>
<dbReference type="Proteomes" id="UP000285146">
    <property type="component" value="Unassembled WGS sequence"/>
</dbReference>
<keyword evidence="3" id="KW-1185">Reference proteome</keyword>
<protein>
    <submittedName>
        <fullName evidence="2">Uncharacterized protein</fullName>
    </submittedName>
</protein>
<evidence type="ECO:0000256" key="1">
    <source>
        <dbReference type="SAM" id="MobiDB-lite"/>
    </source>
</evidence>
<feature type="region of interest" description="Disordered" evidence="1">
    <location>
        <begin position="1"/>
        <end position="21"/>
    </location>
</feature>
<reference evidence="2 3" key="1">
    <citation type="submission" date="2015-09" db="EMBL/GenBank/DDBJ databases">
        <title>Host preference determinants of Valsa canker pathogens revealed by comparative genomics.</title>
        <authorList>
            <person name="Yin Z."/>
            <person name="Huang L."/>
        </authorList>
    </citation>
    <scope>NUCLEOTIDE SEQUENCE [LARGE SCALE GENOMIC DNA]</scope>
    <source>
        <strain evidence="2 3">SXYLt</strain>
    </source>
</reference>
<comment type="caution">
    <text evidence="2">The sequence shown here is derived from an EMBL/GenBank/DDBJ whole genome shotgun (WGS) entry which is preliminary data.</text>
</comment>
<dbReference type="OrthoDB" id="5235291at2759"/>
<accession>A0A423VH90</accession>
<evidence type="ECO:0000313" key="3">
    <source>
        <dbReference type="Proteomes" id="UP000285146"/>
    </source>
</evidence>
<dbReference type="AlphaFoldDB" id="A0A423VH90"/>